<name>A0A5J4UPY6_9EUKA</name>
<accession>A0A5J4UPY6</accession>
<sequence>MRYVVPSSKPETPSYAYQGIDVIENGITYQPNSVSELDNDYSSNSIYSLLKTGYAPRNVVFEPFRFYRGDELTQQTSVGSLSQIAFFQKVCITFLFVSIISNPSYQTKAIVDQACPKRKFMTNSPSIAEKPIQGDVIYVDIYRHILTNFWGDARMMSVDFGLLVPKRRFLFSVLLLYQVTALHLQFALLNVPFENSASQSVLMHEDYLILLITADMALICNMNLV</sequence>
<dbReference type="EMBL" id="SNRW01013864">
    <property type="protein sequence ID" value="KAA6372132.1"/>
    <property type="molecule type" value="Genomic_DNA"/>
</dbReference>
<organism evidence="1 2">
    <name type="scientific">Streblomastix strix</name>
    <dbReference type="NCBI Taxonomy" id="222440"/>
    <lineage>
        <taxon>Eukaryota</taxon>
        <taxon>Metamonada</taxon>
        <taxon>Preaxostyla</taxon>
        <taxon>Oxymonadida</taxon>
        <taxon>Streblomastigidae</taxon>
        <taxon>Streblomastix</taxon>
    </lineage>
</organism>
<evidence type="ECO:0000313" key="2">
    <source>
        <dbReference type="Proteomes" id="UP000324800"/>
    </source>
</evidence>
<dbReference type="Proteomes" id="UP000324800">
    <property type="component" value="Unassembled WGS sequence"/>
</dbReference>
<comment type="caution">
    <text evidence="1">The sequence shown here is derived from an EMBL/GenBank/DDBJ whole genome shotgun (WGS) entry which is preliminary data.</text>
</comment>
<dbReference type="AlphaFoldDB" id="A0A5J4UPY6"/>
<proteinExistence type="predicted"/>
<evidence type="ECO:0000313" key="1">
    <source>
        <dbReference type="EMBL" id="KAA6372132.1"/>
    </source>
</evidence>
<protein>
    <submittedName>
        <fullName evidence="1">Uncharacterized protein</fullName>
    </submittedName>
</protein>
<reference evidence="1 2" key="1">
    <citation type="submission" date="2019-03" db="EMBL/GenBank/DDBJ databases">
        <title>Single cell metagenomics reveals metabolic interactions within the superorganism composed of flagellate Streblomastix strix and complex community of Bacteroidetes bacteria on its surface.</title>
        <authorList>
            <person name="Treitli S.C."/>
            <person name="Kolisko M."/>
            <person name="Husnik F."/>
            <person name="Keeling P."/>
            <person name="Hampl V."/>
        </authorList>
    </citation>
    <scope>NUCLEOTIDE SEQUENCE [LARGE SCALE GENOMIC DNA]</scope>
    <source>
        <strain evidence="1">ST1C</strain>
    </source>
</reference>
<gene>
    <name evidence="1" type="ORF">EZS28_032341</name>
</gene>